<dbReference type="RefSeq" id="WP_173417617.1">
    <property type="nucleotide sequence ID" value="NZ_CP054139.1"/>
</dbReference>
<dbReference type="AlphaFoldDB" id="A0A7D4QIV1"/>
<keyword evidence="2" id="KW-1185">Reference proteome</keyword>
<accession>A0A7D4QIV1</accession>
<dbReference type="InterPro" id="IPR008719">
    <property type="entry name" value="N2O_reductase_NosL"/>
</dbReference>
<dbReference type="SUPFAM" id="SSF160387">
    <property type="entry name" value="NosL/MerB-like"/>
    <property type="match status" value="1"/>
</dbReference>
<gene>
    <name evidence="1" type="ORF">HQ865_25540</name>
</gene>
<name>A0A7D4QIV1_9SPHI</name>
<proteinExistence type="predicted"/>
<evidence type="ECO:0000313" key="1">
    <source>
        <dbReference type="EMBL" id="QKJ32972.1"/>
    </source>
</evidence>
<sequence length="141" mass="15785">MKKLLNLCRAAMMVLLLPGCKPGFEPVNYGHDNCTHCRMTIVDKRFTAELLTSKGRAYKFDDFGCLLNYLKEEHVNDPGMKIYVADFDHPGGQFLDARQAVFIRNEKLHSPMNGNLAAYMNKTAAANAGTETKLLTLSNLE</sequence>
<evidence type="ECO:0000313" key="2">
    <source>
        <dbReference type="Proteomes" id="UP000505355"/>
    </source>
</evidence>
<protein>
    <submittedName>
        <fullName evidence="1">Nitrous oxide reductase accessory protein NosL</fullName>
    </submittedName>
</protein>
<dbReference type="EMBL" id="CP054139">
    <property type="protein sequence ID" value="QKJ32972.1"/>
    <property type="molecule type" value="Genomic_DNA"/>
</dbReference>
<reference evidence="1 2" key="1">
    <citation type="submission" date="2020-05" db="EMBL/GenBank/DDBJ databases">
        <title>Mucilaginibacter mali sp. nov.</title>
        <authorList>
            <person name="Kim H.S."/>
            <person name="Lee K.C."/>
            <person name="Suh M.K."/>
            <person name="Kim J.-S."/>
            <person name="Han K.-I."/>
            <person name="Eom M.K."/>
            <person name="Shin Y.K."/>
            <person name="Lee J.-S."/>
        </authorList>
    </citation>
    <scope>NUCLEOTIDE SEQUENCE [LARGE SCALE GENOMIC DNA]</scope>
    <source>
        <strain evidence="1 2">G2-14</strain>
    </source>
</reference>
<dbReference type="Pfam" id="PF05573">
    <property type="entry name" value="NosL"/>
    <property type="match status" value="1"/>
</dbReference>
<organism evidence="1 2">
    <name type="scientific">Mucilaginibacter mali</name>
    <dbReference type="NCBI Taxonomy" id="2740462"/>
    <lineage>
        <taxon>Bacteria</taxon>
        <taxon>Pseudomonadati</taxon>
        <taxon>Bacteroidota</taxon>
        <taxon>Sphingobacteriia</taxon>
        <taxon>Sphingobacteriales</taxon>
        <taxon>Sphingobacteriaceae</taxon>
        <taxon>Mucilaginibacter</taxon>
    </lineage>
</organism>
<dbReference type="KEGG" id="mmab:HQ865_25540"/>
<dbReference type="PANTHER" id="PTHR41247:SF1">
    <property type="entry name" value="HTH-TYPE TRANSCRIPTIONAL REPRESSOR YCNK"/>
    <property type="match status" value="1"/>
</dbReference>
<dbReference type="PANTHER" id="PTHR41247">
    <property type="entry name" value="HTH-TYPE TRANSCRIPTIONAL REPRESSOR YCNK"/>
    <property type="match status" value="1"/>
</dbReference>
<dbReference type="Proteomes" id="UP000505355">
    <property type="component" value="Chromosome"/>
</dbReference>